<dbReference type="AlphaFoldDB" id="A0AAN8NEZ4"/>
<gene>
    <name evidence="1" type="ORF">TWF506_005914</name>
</gene>
<dbReference type="Proteomes" id="UP001307849">
    <property type="component" value="Unassembled WGS sequence"/>
</dbReference>
<proteinExistence type="predicted"/>
<organism evidence="1 2">
    <name type="scientific">Arthrobotrys conoides</name>
    <dbReference type="NCBI Taxonomy" id="74498"/>
    <lineage>
        <taxon>Eukaryota</taxon>
        <taxon>Fungi</taxon>
        <taxon>Dikarya</taxon>
        <taxon>Ascomycota</taxon>
        <taxon>Pezizomycotina</taxon>
        <taxon>Orbiliomycetes</taxon>
        <taxon>Orbiliales</taxon>
        <taxon>Orbiliaceae</taxon>
        <taxon>Arthrobotrys</taxon>
    </lineage>
</organism>
<accession>A0AAN8NEZ4</accession>
<dbReference type="EMBL" id="JAVHJM010000002">
    <property type="protein sequence ID" value="KAK6518779.1"/>
    <property type="molecule type" value="Genomic_DNA"/>
</dbReference>
<protein>
    <submittedName>
        <fullName evidence="1">Uncharacterized protein</fullName>
    </submittedName>
</protein>
<keyword evidence="2" id="KW-1185">Reference proteome</keyword>
<evidence type="ECO:0000313" key="2">
    <source>
        <dbReference type="Proteomes" id="UP001307849"/>
    </source>
</evidence>
<evidence type="ECO:0000313" key="1">
    <source>
        <dbReference type="EMBL" id="KAK6518779.1"/>
    </source>
</evidence>
<reference evidence="1 2" key="1">
    <citation type="submission" date="2019-10" db="EMBL/GenBank/DDBJ databases">
        <authorList>
            <person name="Palmer J.M."/>
        </authorList>
    </citation>
    <scope>NUCLEOTIDE SEQUENCE [LARGE SCALE GENOMIC DNA]</scope>
    <source>
        <strain evidence="1 2">TWF506</strain>
    </source>
</reference>
<comment type="caution">
    <text evidence="1">The sequence shown here is derived from an EMBL/GenBank/DDBJ whole genome shotgun (WGS) entry which is preliminary data.</text>
</comment>
<name>A0AAN8NEZ4_9PEZI</name>
<sequence>MAAVKLPVKVRMGVRDLWEPSGSPMNQAISAISSNIGKQIDIIVDWGMLWSVFSHQHPDPGTFIPYFEEAVKHWASCLQERLDNDALESWTDELLEKVKAAGGSSIKLELGVSDDIYGSGRPETLWDDNLERLKILFPKKGEKVYENVLQAGFSGDFEHLFNEKAAPAAKTGVSTLPIGGGAGPAATGTPGDDEGWSVVPPTALAAAPTSAPPPTATVTQLQPTFAPDRLPSLQSLGRPEALFETSTPYLIYVRKYGDKELHIEGSHQGSLTLLCEYFQKWVRKDRNYNGNVVEFEKQTSLFGVNSGFDYVKITCNRWELLNPTPFLAFIEIVLKYRLVEASSGVTWFYRRDHQIL</sequence>